<feature type="chain" id="PRO_5043461449" evidence="1">
    <location>
        <begin position="27"/>
        <end position="377"/>
    </location>
</feature>
<dbReference type="Proteomes" id="UP000735302">
    <property type="component" value="Unassembled WGS sequence"/>
</dbReference>
<feature type="domain" description="C-type lectin" evidence="2">
    <location>
        <begin position="180"/>
        <end position="301"/>
    </location>
</feature>
<evidence type="ECO:0000313" key="3">
    <source>
        <dbReference type="EMBL" id="GFO11770.1"/>
    </source>
</evidence>
<dbReference type="InterPro" id="IPR016186">
    <property type="entry name" value="C-type_lectin-like/link_sf"/>
</dbReference>
<dbReference type="PROSITE" id="PS50041">
    <property type="entry name" value="C_TYPE_LECTIN_2"/>
    <property type="match status" value="2"/>
</dbReference>
<dbReference type="SUPFAM" id="SSF56436">
    <property type="entry name" value="C-type lectin-like"/>
    <property type="match status" value="2"/>
</dbReference>
<dbReference type="PANTHER" id="PTHR22803">
    <property type="entry name" value="MANNOSE, PHOSPHOLIPASE, LECTIN RECEPTOR RELATED"/>
    <property type="match status" value="1"/>
</dbReference>
<dbReference type="CDD" id="cd00037">
    <property type="entry name" value="CLECT"/>
    <property type="match status" value="2"/>
</dbReference>
<dbReference type="AlphaFoldDB" id="A0AAV4ATV3"/>
<protein>
    <submittedName>
        <fullName evidence="3">Macrophage mannose receptor 1</fullName>
    </submittedName>
</protein>
<proteinExistence type="predicted"/>
<dbReference type="SMART" id="SM00034">
    <property type="entry name" value="CLECT"/>
    <property type="match status" value="2"/>
</dbReference>
<evidence type="ECO:0000313" key="4">
    <source>
        <dbReference type="Proteomes" id="UP000735302"/>
    </source>
</evidence>
<organism evidence="3 4">
    <name type="scientific">Plakobranchus ocellatus</name>
    <dbReference type="NCBI Taxonomy" id="259542"/>
    <lineage>
        <taxon>Eukaryota</taxon>
        <taxon>Metazoa</taxon>
        <taxon>Spiralia</taxon>
        <taxon>Lophotrochozoa</taxon>
        <taxon>Mollusca</taxon>
        <taxon>Gastropoda</taxon>
        <taxon>Heterobranchia</taxon>
        <taxon>Euthyneura</taxon>
        <taxon>Panpulmonata</taxon>
        <taxon>Sacoglossa</taxon>
        <taxon>Placobranchoidea</taxon>
        <taxon>Plakobranchidae</taxon>
        <taxon>Plakobranchus</taxon>
    </lineage>
</organism>
<keyword evidence="1" id="KW-0732">Signal</keyword>
<name>A0AAV4ATV3_9GAST</name>
<dbReference type="InterPro" id="IPR016187">
    <property type="entry name" value="CTDL_fold"/>
</dbReference>
<dbReference type="EMBL" id="BLXT01004326">
    <property type="protein sequence ID" value="GFO11770.1"/>
    <property type="molecule type" value="Genomic_DNA"/>
</dbReference>
<keyword evidence="3" id="KW-0675">Receptor</keyword>
<evidence type="ECO:0000256" key="1">
    <source>
        <dbReference type="SAM" id="SignalP"/>
    </source>
</evidence>
<dbReference type="InterPro" id="IPR001304">
    <property type="entry name" value="C-type_lectin-like"/>
</dbReference>
<gene>
    <name evidence="3" type="ORF">PoB_003827500</name>
</gene>
<dbReference type="Pfam" id="PF00059">
    <property type="entry name" value="Lectin_C"/>
    <property type="match status" value="2"/>
</dbReference>
<feature type="domain" description="C-type lectin" evidence="2">
    <location>
        <begin position="39"/>
        <end position="163"/>
    </location>
</feature>
<accession>A0AAV4ATV3</accession>
<feature type="signal peptide" evidence="1">
    <location>
        <begin position="1"/>
        <end position="26"/>
    </location>
</feature>
<evidence type="ECO:0000259" key="2">
    <source>
        <dbReference type="PROSITE" id="PS50041"/>
    </source>
</evidence>
<sequence length="377" mass="44251">MATFGKCCFLIVWTILFTTFFAKTQALLPCDYGWELTPGAGDCVKLFDNKKKSWYDARQACKSTGGDLVTIRDKDMSNFIKEKFVYNNKNPIWIGLRNIRGGKRLHWLDENVPPTYTEKYVKPRLPFWRYLEDLCVTILKNRNKREAAWHGSKCDADLQYICEKPIPFRCYFAGWIIAPKSQLCVKIFHREAWRMTWSKARWWCQKLNGDLVTIRDDTMRNFIRDRIVADINVSSWIGLHKSNDTLKWHWLDEDETPTYTNWAFGYPFLTEEACAGVKKIDGQGTPWHTFNCSVERGVICEGAPPPHCYYKSKIYRHGSYLTMKGECGNPYRCIRDIWRHSVDKCRWHDGSCLALNEKRGHYTCRKDRHGTARLIYG</sequence>
<dbReference type="InterPro" id="IPR050111">
    <property type="entry name" value="C-type_lectin/snaclec_domain"/>
</dbReference>
<comment type="caution">
    <text evidence="3">The sequence shown here is derived from an EMBL/GenBank/DDBJ whole genome shotgun (WGS) entry which is preliminary data.</text>
</comment>
<keyword evidence="4" id="KW-1185">Reference proteome</keyword>
<reference evidence="3 4" key="1">
    <citation type="journal article" date="2021" name="Elife">
        <title>Chloroplast acquisition without the gene transfer in kleptoplastic sea slugs, Plakobranchus ocellatus.</title>
        <authorList>
            <person name="Maeda T."/>
            <person name="Takahashi S."/>
            <person name="Yoshida T."/>
            <person name="Shimamura S."/>
            <person name="Takaki Y."/>
            <person name="Nagai Y."/>
            <person name="Toyoda A."/>
            <person name="Suzuki Y."/>
            <person name="Arimoto A."/>
            <person name="Ishii H."/>
            <person name="Satoh N."/>
            <person name="Nishiyama T."/>
            <person name="Hasebe M."/>
            <person name="Maruyama T."/>
            <person name="Minagawa J."/>
            <person name="Obokata J."/>
            <person name="Shigenobu S."/>
        </authorList>
    </citation>
    <scope>NUCLEOTIDE SEQUENCE [LARGE SCALE GENOMIC DNA]</scope>
</reference>
<dbReference type="Gene3D" id="3.10.100.10">
    <property type="entry name" value="Mannose-Binding Protein A, subunit A"/>
    <property type="match status" value="2"/>
</dbReference>